<dbReference type="FunFam" id="3.40.50.300:FF:002588">
    <property type="entry name" value="ATPase, AAA family"/>
    <property type="match status" value="1"/>
</dbReference>
<dbReference type="Gene3D" id="3.40.50.300">
    <property type="entry name" value="P-loop containing nucleotide triphosphate hydrolases"/>
    <property type="match status" value="1"/>
</dbReference>
<feature type="domain" description="PDZ" evidence="4">
    <location>
        <begin position="148"/>
        <end position="228"/>
    </location>
</feature>
<dbReference type="Pfam" id="PF00004">
    <property type="entry name" value="AAA"/>
    <property type="match status" value="1"/>
</dbReference>
<dbReference type="SUPFAM" id="SSF50156">
    <property type="entry name" value="PDZ domain-like"/>
    <property type="match status" value="2"/>
</dbReference>
<sequence>MTYRRAYVQRFNQEILKNIDSHDKVQKNCRNTSRLNELTHITQFNYDDHWKEIEIHLERPPDVHLGFSIVGGTNVSRFTGCRAIVITHITKDSFADRDQQLKLHDIILCVNNISFINIEHQAAVDILRSVRNNVNLLIRRLLPPILEKIYLYKPPNAHLGFSIGGGIGHEHIKGDCGIFIINMIPGDIADENGQLEVGDRLMHIQSSENSYDLTFVERQHAAELIRDACNGNQAITLSVAHPTDSDGAMNPQRKPALRQRMENYMKRIEVIKGALKNGLAKKKPIADISNGCRNTKENNDAIATDPQGIFDDVIGLKEAKETLSDAIILPVKFPYLFHGNRKSWTSILLYGPTGTGKSYLAKAIDVGCECTFVSVSPSDLVSKWLGESEKKVKDLFKLARERQPCILFFDHIDGLCGKYYNAESETSRRIKNEFLVQMQSVGQDNSNVLVLAATNIPWAVDTVILQSFDRRIYMPLPDVNERVAMFKTHLGFSNYHSIRDHEWMQLAQKAENYSGADIDVVCREALVQLIRRLRSATHFKRVQNPNAYGPRQLWLVCSPLDPDAQELTLSEIKSKELCEPPVTMKDMLTALATHKPTVDKSKILAYTMFTREFGR</sequence>
<dbReference type="Pfam" id="PF00595">
    <property type="entry name" value="PDZ"/>
    <property type="match status" value="2"/>
</dbReference>
<evidence type="ECO:0000256" key="3">
    <source>
        <dbReference type="ARBA" id="ARBA00022840"/>
    </source>
</evidence>
<accession>A0A816PGK2</accession>
<dbReference type="InterPro" id="IPR015415">
    <property type="entry name" value="Spast_Vps4_C"/>
</dbReference>
<evidence type="ECO:0000259" key="4">
    <source>
        <dbReference type="PROSITE" id="PS50106"/>
    </source>
</evidence>
<dbReference type="GO" id="GO:0016197">
    <property type="term" value="P:endosomal transport"/>
    <property type="evidence" value="ECO:0007669"/>
    <property type="project" value="TreeGrafter"/>
</dbReference>
<dbReference type="PANTHER" id="PTHR23074">
    <property type="entry name" value="AAA DOMAIN-CONTAINING"/>
    <property type="match status" value="1"/>
</dbReference>
<dbReference type="EMBL" id="CAJNRE010005702">
    <property type="protein sequence ID" value="CAF2048883.1"/>
    <property type="molecule type" value="Genomic_DNA"/>
</dbReference>
<dbReference type="InterPro" id="IPR003959">
    <property type="entry name" value="ATPase_AAA_core"/>
</dbReference>
<dbReference type="InterPro" id="IPR003593">
    <property type="entry name" value="AAA+_ATPase"/>
</dbReference>
<dbReference type="GO" id="GO:0005524">
    <property type="term" value="F:ATP binding"/>
    <property type="evidence" value="ECO:0007669"/>
    <property type="project" value="UniProtKB-KW"/>
</dbReference>
<dbReference type="GO" id="GO:0007033">
    <property type="term" value="P:vacuole organization"/>
    <property type="evidence" value="ECO:0007669"/>
    <property type="project" value="TreeGrafter"/>
</dbReference>
<keyword evidence="2" id="KW-0547">Nucleotide-binding</keyword>
<dbReference type="SUPFAM" id="SSF52540">
    <property type="entry name" value="P-loop containing nucleoside triphosphate hydrolases"/>
    <property type="match status" value="1"/>
</dbReference>
<dbReference type="PANTHER" id="PTHR23074:SF83">
    <property type="entry name" value="VACUOLAR PROTEIN SORTING-ASSOCIATED PROTEIN 4A"/>
    <property type="match status" value="1"/>
</dbReference>
<dbReference type="SMART" id="SM00382">
    <property type="entry name" value="AAA"/>
    <property type="match status" value="1"/>
</dbReference>
<dbReference type="FunFam" id="1.10.8.60:FF:000015">
    <property type="entry name" value="vacuolar protein sorting-associated protein 4A"/>
    <property type="match status" value="1"/>
</dbReference>
<evidence type="ECO:0000313" key="5">
    <source>
        <dbReference type="EMBL" id="CAF2048883.1"/>
    </source>
</evidence>
<dbReference type="InterPro" id="IPR041569">
    <property type="entry name" value="AAA_lid_3"/>
</dbReference>
<dbReference type="Proteomes" id="UP000663824">
    <property type="component" value="Unassembled WGS sequence"/>
</dbReference>
<dbReference type="Gene3D" id="1.10.8.60">
    <property type="match status" value="1"/>
</dbReference>
<comment type="similarity">
    <text evidence="1">Belongs to the AAA ATPase family.</text>
</comment>
<dbReference type="InterPro" id="IPR027417">
    <property type="entry name" value="P-loop_NTPase"/>
</dbReference>
<reference evidence="5" key="1">
    <citation type="submission" date="2021-02" db="EMBL/GenBank/DDBJ databases">
        <authorList>
            <person name="Nowell W R."/>
        </authorList>
    </citation>
    <scope>NUCLEOTIDE SEQUENCE</scope>
</reference>
<evidence type="ECO:0000313" key="6">
    <source>
        <dbReference type="Proteomes" id="UP000663824"/>
    </source>
</evidence>
<dbReference type="AlphaFoldDB" id="A0A816PGK2"/>
<dbReference type="Pfam" id="PF09336">
    <property type="entry name" value="Vps4_C"/>
    <property type="match status" value="1"/>
</dbReference>
<feature type="domain" description="PDZ" evidence="4">
    <location>
        <begin position="54"/>
        <end position="142"/>
    </location>
</feature>
<keyword evidence="3" id="KW-0067">ATP-binding</keyword>
<dbReference type="SMART" id="SM00228">
    <property type="entry name" value="PDZ"/>
    <property type="match status" value="2"/>
</dbReference>
<dbReference type="CDD" id="cd00136">
    <property type="entry name" value="PDZ_canonical"/>
    <property type="match status" value="1"/>
</dbReference>
<dbReference type="Gene3D" id="2.30.42.10">
    <property type="match status" value="2"/>
</dbReference>
<dbReference type="InterPro" id="IPR036034">
    <property type="entry name" value="PDZ_sf"/>
</dbReference>
<proteinExistence type="inferred from homology"/>
<dbReference type="GO" id="GO:0016887">
    <property type="term" value="F:ATP hydrolysis activity"/>
    <property type="evidence" value="ECO:0007669"/>
    <property type="project" value="InterPro"/>
</dbReference>
<organism evidence="5 6">
    <name type="scientific">Rotaria magnacalcarata</name>
    <dbReference type="NCBI Taxonomy" id="392030"/>
    <lineage>
        <taxon>Eukaryota</taxon>
        <taxon>Metazoa</taxon>
        <taxon>Spiralia</taxon>
        <taxon>Gnathifera</taxon>
        <taxon>Rotifera</taxon>
        <taxon>Eurotatoria</taxon>
        <taxon>Bdelloidea</taxon>
        <taxon>Philodinida</taxon>
        <taxon>Philodinidae</taxon>
        <taxon>Rotaria</taxon>
    </lineage>
</organism>
<name>A0A816PGK2_9BILA</name>
<evidence type="ECO:0000256" key="1">
    <source>
        <dbReference type="ARBA" id="ARBA00006914"/>
    </source>
</evidence>
<evidence type="ECO:0000256" key="2">
    <source>
        <dbReference type="ARBA" id="ARBA00022741"/>
    </source>
</evidence>
<protein>
    <recommendedName>
        <fullName evidence="4">PDZ domain-containing protein</fullName>
    </recommendedName>
</protein>
<dbReference type="Pfam" id="PF17862">
    <property type="entry name" value="AAA_lid_3"/>
    <property type="match status" value="1"/>
</dbReference>
<comment type="caution">
    <text evidence="5">The sequence shown here is derived from an EMBL/GenBank/DDBJ whole genome shotgun (WGS) entry which is preliminary data.</text>
</comment>
<dbReference type="PROSITE" id="PS50106">
    <property type="entry name" value="PDZ"/>
    <property type="match status" value="2"/>
</dbReference>
<gene>
    <name evidence="5" type="ORF">MBJ925_LOCUS12669</name>
</gene>
<dbReference type="InterPro" id="IPR001478">
    <property type="entry name" value="PDZ"/>
</dbReference>
<dbReference type="InterPro" id="IPR050304">
    <property type="entry name" value="MT-severing_AAA_ATPase"/>
</dbReference>